<dbReference type="InterPro" id="IPR025660">
    <property type="entry name" value="Pept_his_AS"/>
</dbReference>
<keyword evidence="9" id="KW-1185">Reference proteome</keyword>
<dbReference type="AlphaFoldDB" id="G7J853"/>
<evidence type="ECO:0000259" key="5">
    <source>
        <dbReference type="SMART" id="SM00645"/>
    </source>
</evidence>
<evidence type="ECO:0000313" key="6">
    <source>
        <dbReference type="EMBL" id="AES71750.1"/>
    </source>
</evidence>
<evidence type="ECO:0000313" key="9">
    <source>
        <dbReference type="Proteomes" id="UP000002051"/>
    </source>
</evidence>
<dbReference type="eggNOG" id="KOG1543">
    <property type="taxonomic scope" value="Eukaryota"/>
</dbReference>
<dbReference type="EC" id="3.4.22.15" evidence="7"/>
<reference evidence="10" key="4">
    <citation type="journal article" date="2018" name="Nat. Plants">
        <title>Whole-genome landscape of Medicago truncatula symbiotic genes.</title>
        <authorList>
            <person name="Pecrix Y."/>
            <person name="Staton S.E."/>
            <person name="Sallet E."/>
            <person name="Lelandais-Briere C."/>
            <person name="Moreau S."/>
            <person name="Carrere S."/>
            <person name="Blein T."/>
            <person name="Jardinaud M.F."/>
            <person name="Latrasse D."/>
            <person name="Zouine M."/>
            <person name="Zahm M."/>
            <person name="Kreplak J."/>
            <person name="Mayjonade B."/>
            <person name="Satge C."/>
            <person name="Perez M."/>
            <person name="Cauet S."/>
            <person name="Marande W."/>
            <person name="Chantry-Darmon C."/>
            <person name="Lopez-Roques C."/>
            <person name="Bouchez O."/>
            <person name="Berard A."/>
            <person name="Debelle F."/>
            <person name="Munos S."/>
            <person name="Bendahmane A."/>
            <person name="Berges H."/>
            <person name="Niebel A."/>
            <person name="Buitink J."/>
            <person name="Frugier F."/>
            <person name="Benhamed M."/>
            <person name="Crespi M."/>
            <person name="Gouzy J."/>
            <person name="Gamas P."/>
        </authorList>
    </citation>
    <scope>NUCLEOTIDE SEQUENCE [LARGE SCALE GENOMIC DNA]</scope>
    <source>
        <strain evidence="10">cv. Jemalong A17</strain>
    </source>
</reference>
<dbReference type="Gramene" id="rna17481">
    <property type="protein sequence ID" value="RHN69054.1"/>
    <property type="gene ID" value="gene17481"/>
</dbReference>
<dbReference type="Proteomes" id="UP000265566">
    <property type="component" value="Chromosome 3"/>
</dbReference>
<evidence type="ECO:0000313" key="7">
    <source>
        <dbReference type="EMBL" id="RHN69054.1"/>
    </source>
</evidence>
<dbReference type="PaxDb" id="3880-AES71750"/>
<reference evidence="8" key="3">
    <citation type="submission" date="2015-04" db="UniProtKB">
        <authorList>
            <consortium name="EnsemblPlants"/>
        </authorList>
    </citation>
    <scope>IDENTIFICATION</scope>
    <source>
        <strain evidence="8">cv. Jemalong A17</strain>
    </source>
</reference>
<protein>
    <submittedName>
        <fullName evidence="6">Papain family cysteine protease</fullName>
    </submittedName>
    <submittedName>
        <fullName evidence="7">Putative cathepsin L</fullName>
        <ecNumber evidence="7">3.4.22.15</ecNumber>
    </submittedName>
</protein>
<dbReference type="OrthoDB" id="1434601at2759"/>
<dbReference type="GO" id="GO:0005615">
    <property type="term" value="C:extracellular space"/>
    <property type="evidence" value="ECO:0000318"/>
    <property type="project" value="GO_Central"/>
</dbReference>
<reference evidence="6 9" key="2">
    <citation type="journal article" date="2014" name="BMC Genomics">
        <title>An improved genome release (version Mt4.0) for the model legume Medicago truncatula.</title>
        <authorList>
            <person name="Tang H."/>
            <person name="Krishnakumar V."/>
            <person name="Bidwell S."/>
            <person name="Rosen B."/>
            <person name="Chan A."/>
            <person name="Zhou S."/>
            <person name="Gentzbittel L."/>
            <person name="Childs K.L."/>
            <person name="Yandell M."/>
            <person name="Gundlach H."/>
            <person name="Mayer K.F."/>
            <person name="Schwartz D.C."/>
            <person name="Town C.D."/>
        </authorList>
    </citation>
    <scope>GENOME REANNOTATION</scope>
    <source>
        <strain evidence="8 9">cv. Jemalong A17</strain>
    </source>
</reference>
<dbReference type="KEGG" id="mtr:11432718"/>
<dbReference type="GO" id="GO:0004197">
    <property type="term" value="F:cysteine-type endopeptidase activity"/>
    <property type="evidence" value="ECO:0000318"/>
    <property type="project" value="GO_Central"/>
</dbReference>
<dbReference type="InterPro" id="IPR013128">
    <property type="entry name" value="Peptidase_C1A"/>
</dbReference>
<sequence length="232" mass="26675">MDKFDLRDSGFLNPVRNQKKGRCCFAFPPYAAVEYLYHKERGVNPRIQFSPQDIWDNLVKNEKQNQDGMTLTDAYNWMRNHGCVREESWPYRGVYGPPPQNREVVCKIIRCKWLPFRKMKEHLRDEGPIAVEVKWIKEMGDYKGDGIYNGPADANAFVKTVNNHVGDHALLVIGFGSERIEGELVHYWIVQNSHGEGWGKEGYAKFNIDIMCGTDKRLIDGGFAPHKIKQGG</sequence>
<name>G7J853_MEDTR</name>
<dbReference type="HOGENOM" id="CLU_1196423_0_0_1"/>
<dbReference type="PROSITE" id="PS00639">
    <property type="entry name" value="THIOL_PROTEASE_HIS"/>
    <property type="match status" value="1"/>
</dbReference>
<dbReference type="EnsemblPlants" id="AES71750">
    <property type="protein sequence ID" value="AES71750"/>
    <property type="gene ID" value="MTR_3g082370"/>
</dbReference>
<feature type="domain" description="Peptidase C1A papain C-terminal" evidence="5">
    <location>
        <begin position="2"/>
        <end position="223"/>
    </location>
</feature>
<dbReference type="Gene3D" id="3.90.70.10">
    <property type="entry name" value="Cysteine proteinases"/>
    <property type="match status" value="1"/>
</dbReference>
<evidence type="ECO:0000313" key="8">
    <source>
        <dbReference type="EnsemblPlants" id="AES71750"/>
    </source>
</evidence>
<evidence type="ECO:0000256" key="2">
    <source>
        <dbReference type="ARBA" id="ARBA00022670"/>
    </source>
</evidence>
<evidence type="ECO:0000256" key="4">
    <source>
        <dbReference type="ARBA" id="ARBA00022807"/>
    </source>
</evidence>
<dbReference type="PANTHER" id="PTHR12411">
    <property type="entry name" value="CYSTEINE PROTEASE FAMILY C1-RELATED"/>
    <property type="match status" value="1"/>
</dbReference>
<dbReference type="GO" id="GO:0051603">
    <property type="term" value="P:proteolysis involved in protein catabolic process"/>
    <property type="evidence" value="ECO:0000318"/>
    <property type="project" value="GO_Central"/>
</dbReference>
<evidence type="ECO:0000256" key="3">
    <source>
        <dbReference type="ARBA" id="ARBA00022801"/>
    </source>
</evidence>
<keyword evidence="4" id="KW-0788">Thiol protease</keyword>
<keyword evidence="2 6" id="KW-0645">Protease</keyword>
<evidence type="ECO:0000256" key="1">
    <source>
        <dbReference type="ARBA" id="ARBA00008455"/>
    </source>
</evidence>
<dbReference type="Proteomes" id="UP000002051">
    <property type="component" value="Chromosome 3"/>
</dbReference>
<accession>G7J853</accession>
<reference evidence="6 9" key="1">
    <citation type="journal article" date="2011" name="Nature">
        <title>The Medicago genome provides insight into the evolution of rhizobial symbioses.</title>
        <authorList>
            <person name="Young N.D."/>
            <person name="Debelle F."/>
            <person name="Oldroyd G.E."/>
            <person name="Geurts R."/>
            <person name="Cannon S.B."/>
            <person name="Udvardi M.K."/>
            <person name="Benedito V.A."/>
            <person name="Mayer K.F."/>
            <person name="Gouzy J."/>
            <person name="Schoof H."/>
            <person name="Van de Peer Y."/>
            <person name="Proost S."/>
            <person name="Cook D.R."/>
            <person name="Meyers B.C."/>
            <person name="Spannagl M."/>
            <person name="Cheung F."/>
            <person name="De Mita S."/>
            <person name="Krishnakumar V."/>
            <person name="Gundlach H."/>
            <person name="Zhou S."/>
            <person name="Mudge J."/>
            <person name="Bharti A.K."/>
            <person name="Murray J.D."/>
            <person name="Naoumkina M.A."/>
            <person name="Rosen B."/>
            <person name="Silverstein K.A."/>
            <person name="Tang H."/>
            <person name="Rombauts S."/>
            <person name="Zhao P.X."/>
            <person name="Zhou P."/>
            <person name="Barbe V."/>
            <person name="Bardou P."/>
            <person name="Bechner M."/>
            <person name="Bellec A."/>
            <person name="Berger A."/>
            <person name="Berges H."/>
            <person name="Bidwell S."/>
            <person name="Bisseling T."/>
            <person name="Choisne N."/>
            <person name="Couloux A."/>
            <person name="Denny R."/>
            <person name="Deshpande S."/>
            <person name="Dai X."/>
            <person name="Doyle J.J."/>
            <person name="Dudez A.M."/>
            <person name="Farmer A.D."/>
            <person name="Fouteau S."/>
            <person name="Franken C."/>
            <person name="Gibelin C."/>
            <person name="Gish J."/>
            <person name="Goldstein S."/>
            <person name="Gonzalez A.J."/>
            <person name="Green P.J."/>
            <person name="Hallab A."/>
            <person name="Hartog M."/>
            <person name="Hua A."/>
            <person name="Humphray S.J."/>
            <person name="Jeong D.H."/>
            <person name="Jing Y."/>
            <person name="Jocker A."/>
            <person name="Kenton S.M."/>
            <person name="Kim D.J."/>
            <person name="Klee K."/>
            <person name="Lai H."/>
            <person name="Lang C."/>
            <person name="Lin S."/>
            <person name="Macmil S.L."/>
            <person name="Magdelenat G."/>
            <person name="Matthews L."/>
            <person name="McCorrison J."/>
            <person name="Monaghan E.L."/>
            <person name="Mun J.H."/>
            <person name="Najar F.Z."/>
            <person name="Nicholson C."/>
            <person name="Noirot C."/>
            <person name="O'Bleness M."/>
            <person name="Paule C.R."/>
            <person name="Poulain J."/>
            <person name="Prion F."/>
            <person name="Qin B."/>
            <person name="Qu C."/>
            <person name="Retzel E.F."/>
            <person name="Riddle C."/>
            <person name="Sallet E."/>
            <person name="Samain S."/>
            <person name="Samson N."/>
            <person name="Sanders I."/>
            <person name="Saurat O."/>
            <person name="Scarpelli C."/>
            <person name="Schiex T."/>
            <person name="Segurens B."/>
            <person name="Severin A.J."/>
            <person name="Sherrier D.J."/>
            <person name="Shi R."/>
            <person name="Sims S."/>
            <person name="Singer S.R."/>
            <person name="Sinharoy S."/>
            <person name="Sterck L."/>
            <person name="Viollet A."/>
            <person name="Wang B.B."/>
            <person name="Wang K."/>
            <person name="Wang M."/>
            <person name="Wang X."/>
            <person name="Warfsmann J."/>
            <person name="Weissenbach J."/>
            <person name="White D.D."/>
            <person name="White J.D."/>
            <person name="Wiley G.B."/>
            <person name="Wincker P."/>
            <person name="Xing Y."/>
            <person name="Yang L."/>
            <person name="Yao Z."/>
            <person name="Ying F."/>
            <person name="Zhai J."/>
            <person name="Zhou L."/>
            <person name="Zuber A."/>
            <person name="Denarie J."/>
            <person name="Dixon R.A."/>
            <person name="May G.D."/>
            <person name="Schwartz D.C."/>
            <person name="Rogers J."/>
            <person name="Quetier F."/>
            <person name="Town C.D."/>
            <person name="Roe B.A."/>
        </authorList>
    </citation>
    <scope>NUCLEOTIDE SEQUENCE [LARGE SCALE GENOMIC DNA]</scope>
    <source>
        <strain evidence="6">A17</strain>
        <strain evidence="8 9">cv. Jemalong A17</strain>
    </source>
</reference>
<dbReference type="InterPro" id="IPR038765">
    <property type="entry name" value="Papain-like_cys_pep_sf"/>
</dbReference>
<reference evidence="7" key="5">
    <citation type="journal article" date="2018" name="Nat. Plants">
        <title>Whole-genome landscape of Medicago truncatula symbiotic genes.</title>
        <authorList>
            <person name="Pecrix Y."/>
            <person name="Gamas P."/>
            <person name="Carrere S."/>
        </authorList>
    </citation>
    <scope>NUCLEOTIDE SEQUENCE</scope>
    <source>
        <tissue evidence="7">Leaves</tissue>
    </source>
</reference>
<evidence type="ECO:0000313" key="10">
    <source>
        <dbReference type="Proteomes" id="UP000265566"/>
    </source>
</evidence>
<gene>
    <name evidence="8" type="primary">11432718</name>
    <name evidence="6" type="ordered locus">MTR_3g082370</name>
    <name evidence="7" type="ORF">MtrunA17_Chr3g0120601</name>
</gene>
<dbReference type="SMART" id="SM00645">
    <property type="entry name" value="Pept_C1"/>
    <property type="match status" value="1"/>
</dbReference>
<organism evidence="6 9">
    <name type="scientific">Medicago truncatula</name>
    <name type="common">Barrel medic</name>
    <name type="synonym">Medicago tribuloides</name>
    <dbReference type="NCBI Taxonomy" id="3880"/>
    <lineage>
        <taxon>Eukaryota</taxon>
        <taxon>Viridiplantae</taxon>
        <taxon>Streptophyta</taxon>
        <taxon>Embryophyta</taxon>
        <taxon>Tracheophyta</taxon>
        <taxon>Spermatophyta</taxon>
        <taxon>Magnoliopsida</taxon>
        <taxon>eudicotyledons</taxon>
        <taxon>Gunneridae</taxon>
        <taxon>Pentapetalae</taxon>
        <taxon>rosids</taxon>
        <taxon>fabids</taxon>
        <taxon>Fabales</taxon>
        <taxon>Fabaceae</taxon>
        <taxon>Papilionoideae</taxon>
        <taxon>50 kb inversion clade</taxon>
        <taxon>NPAAA clade</taxon>
        <taxon>Hologalegina</taxon>
        <taxon>IRL clade</taxon>
        <taxon>Trifolieae</taxon>
        <taxon>Medicago</taxon>
    </lineage>
</organism>
<comment type="similarity">
    <text evidence="1">Belongs to the peptidase C1 family.</text>
</comment>
<dbReference type="InterPro" id="IPR000668">
    <property type="entry name" value="Peptidase_C1A_C"/>
</dbReference>
<proteinExistence type="inferred from homology"/>
<dbReference type="EMBL" id="PSQE01000003">
    <property type="protein sequence ID" value="RHN69054.1"/>
    <property type="molecule type" value="Genomic_DNA"/>
</dbReference>
<dbReference type="SUPFAM" id="SSF54001">
    <property type="entry name" value="Cysteine proteinases"/>
    <property type="match status" value="1"/>
</dbReference>
<dbReference type="STRING" id="3880.G7J853"/>
<dbReference type="GO" id="GO:0005764">
    <property type="term" value="C:lysosome"/>
    <property type="evidence" value="ECO:0000318"/>
    <property type="project" value="GO_Central"/>
</dbReference>
<dbReference type="EMBL" id="CM001219">
    <property type="protein sequence ID" value="AES71750.1"/>
    <property type="molecule type" value="Genomic_DNA"/>
</dbReference>
<keyword evidence="3 7" id="KW-0378">Hydrolase</keyword>
<dbReference type="Pfam" id="PF00112">
    <property type="entry name" value="Peptidase_C1"/>
    <property type="match status" value="1"/>
</dbReference>